<evidence type="ECO:0000256" key="1">
    <source>
        <dbReference type="SAM" id="MobiDB-lite"/>
    </source>
</evidence>
<gene>
    <name evidence="2" type="ORF">NDU88_004000</name>
</gene>
<protein>
    <submittedName>
        <fullName evidence="2">Uncharacterized protein</fullName>
    </submittedName>
</protein>
<evidence type="ECO:0000313" key="3">
    <source>
        <dbReference type="Proteomes" id="UP001066276"/>
    </source>
</evidence>
<dbReference type="Proteomes" id="UP001066276">
    <property type="component" value="Chromosome 3_1"/>
</dbReference>
<dbReference type="AlphaFoldDB" id="A0AAV7UFB0"/>
<accession>A0AAV7UFB0</accession>
<evidence type="ECO:0000313" key="2">
    <source>
        <dbReference type="EMBL" id="KAJ1187221.1"/>
    </source>
</evidence>
<comment type="caution">
    <text evidence="2">The sequence shown here is derived from an EMBL/GenBank/DDBJ whole genome shotgun (WGS) entry which is preliminary data.</text>
</comment>
<sequence>MLQRRPSPQRPAVCKDPQLSSDALVAEGCESFNNPLDGMRVSSRDPAGQQSTPCRDLRLHTSPVAEFIAMACKDLCGVYKHACSNAFTCRCAAPARTLI</sequence>
<reference evidence="2" key="1">
    <citation type="journal article" date="2022" name="bioRxiv">
        <title>Sequencing and chromosome-scale assembly of the giantPleurodeles waltlgenome.</title>
        <authorList>
            <person name="Brown T."/>
            <person name="Elewa A."/>
            <person name="Iarovenko S."/>
            <person name="Subramanian E."/>
            <person name="Araus A.J."/>
            <person name="Petzold A."/>
            <person name="Susuki M."/>
            <person name="Suzuki K.-i.T."/>
            <person name="Hayashi T."/>
            <person name="Toyoda A."/>
            <person name="Oliveira C."/>
            <person name="Osipova E."/>
            <person name="Leigh N.D."/>
            <person name="Simon A."/>
            <person name="Yun M.H."/>
        </authorList>
    </citation>
    <scope>NUCLEOTIDE SEQUENCE</scope>
    <source>
        <strain evidence="2">20211129_DDA</strain>
        <tissue evidence="2">Liver</tissue>
    </source>
</reference>
<name>A0AAV7UFB0_PLEWA</name>
<keyword evidence="3" id="KW-1185">Reference proteome</keyword>
<feature type="region of interest" description="Disordered" evidence="1">
    <location>
        <begin position="36"/>
        <end position="55"/>
    </location>
</feature>
<proteinExistence type="predicted"/>
<dbReference type="EMBL" id="JANPWB010000005">
    <property type="protein sequence ID" value="KAJ1187221.1"/>
    <property type="molecule type" value="Genomic_DNA"/>
</dbReference>
<organism evidence="2 3">
    <name type="scientific">Pleurodeles waltl</name>
    <name type="common">Iberian ribbed newt</name>
    <dbReference type="NCBI Taxonomy" id="8319"/>
    <lineage>
        <taxon>Eukaryota</taxon>
        <taxon>Metazoa</taxon>
        <taxon>Chordata</taxon>
        <taxon>Craniata</taxon>
        <taxon>Vertebrata</taxon>
        <taxon>Euteleostomi</taxon>
        <taxon>Amphibia</taxon>
        <taxon>Batrachia</taxon>
        <taxon>Caudata</taxon>
        <taxon>Salamandroidea</taxon>
        <taxon>Salamandridae</taxon>
        <taxon>Pleurodelinae</taxon>
        <taxon>Pleurodeles</taxon>
    </lineage>
</organism>